<dbReference type="AlphaFoldDB" id="A0A5D3G009"/>
<dbReference type="InterPro" id="IPR005152">
    <property type="entry name" value="Lipase_secreted"/>
</dbReference>
<organism evidence="1 2">
    <name type="scientific">Actinomadura decatromicini</name>
    <dbReference type="NCBI Taxonomy" id="2604572"/>
    <lineage>
        <taxon>Bacteria</taxon>
        <taxon>Bacillati</taxon>
        <taxon>Actinomycetota</taxon>
        <taxon>Actinomycetes</taxon>
        <taxon>Streptosporangiales</taxon>
        <taxon>Thermomonosporaceae</taxon>
        <taxon>Actinomadura</taxon>
    </lineage>
</organism>
<comment type="caution">
    <text evidence="1">The sequence shown here is derived from an EMBL/GenBank/DDBJ whole genome shotgun (WGS) entry which is preliminary data.</text>
</comment>
<gene>
    <name evidence="1" type="ORF">FXF68_04875</name>
</gene>
<evidence type="ECO:0000313" key="1">
    <source>
        <dbReference type="EMBL" id="TYK53629.1"/>
    </source>
</evidence>
<keyword evidence="2" id="KW-1185">Reference proteome</keyword>
<dbReference type="Proteomes" id="UP000323505">
    <property type="component" value="Unassembled WGS sequence"/>
</dbReference>
<protein>
    <submittedName>
        <fullName evidence="1">Alpha/beta fold hydrolase</fullName>
    </submittedName>
</protein>
<accession>A0A5D3G009</accession>
<dbReference type="PANTHER" id="PTHR34853:SF1">
    <property type="entry name" value="LIPASE 5"/>
    <property type="match status" value="1"/>
</dbReference>
<dbReference type="EMBL" id="VSRQ01000001">
    <property type="protein sequence ID" value="TYK53629.1"/>
    <property type="molecule type" value="Genomic_DNA"/>
</dbReference>
<dbReference type="GO" id="GO:0004806">
    <property type="term" value="F:triacylglycerol lipase activity"/>
    <property type="evidence" value="ECO:0007669"/>
    <property type="project" value="InterPro"/>
</dbReference>
<dbReference type="SUPFAM" id="SSF53474">
    <property type="entry name" value="alpha/beta-Hydrolases"/>
    <property type="match status" value="1"/>
</dbReference>
<name>A0A5D3G009_9ACTN</name>
<dbReference type="Gene3D" id="3.40.50.1820">
    <property type="entry name" value="alpha/beta hydrolase"/>
    <property type="match status" value="1"/>
</dbReference>
<proteinExistence type="predicted"/>
<dbReference type="PANTHER" id="PTHR34853">
    <property type="match status" value="1"/>
</dbReference>
<dbReference type="Gene3D" id="1.10.260.160">
    <property type="match status" value="1"/>
</dbReference>
<reference evidence="1 2" key="1">
    <citation type="submission" date="2019-08" db="EMBL/GenBank/DDBJ databases">
        <title>Actinomadura sp. nov. CYP1-5 isolated from mountain soil.</title>
        <authorList>
            <person name="Songsumanus A."/>
            <person name="Kuncharoen N."/>
            <person name="Kudo T."/>
            <person name="Yuki M."/>
            <person name="Igarashi Y."/>
            <person name="Tanasupawat S."/>
        </authorList>
    </citation>
    <scope>NUCLEOTIDE SEQUENCE [LARGE SCALE GENOMIC DNA]</scope>
    <source>
        <strain evidence="1 2">CYP1-5</strain>
    </source>
</reference>
<dbReference type="GO" id="GO:0016042">
    <property type="term" value="P:lipid catabolic process"/>
    <property type="evidence" value="ECO:0007669"/>
    <property type="project" value="InterPro"/>
</dbReference>
<dbReference type="InterPro" id="IPR029058">
    <property type="entry name" value="AB_hydrolase_fold"/>
</dbReference>
<sequence>MAARPVTITSLDPAGVRKALDKAGFPSGSVRYGTTLYKLRYHTVDPHGRPTTASGLLVLPIGGTRHPRLVSFAHGTLSYRRDAPSQGNKYPGAPAVTFAASGYAAVAPDYLGLGEGPGGHPYMDLPSETTASLDMLRAARHVLLAHGRSPSRDVLVTGFSQGALAALGLARELQYGADPHFGLRAVAPVSGPYAIREAEVPAMLAEKQIPPKQVVAYTSYLLVAWNRLHHLYRSPADIFRAPYATRVDRLFDGDTPGNQMLAALPDDLEHLLTPQGFALLRHPNHPLAKAMAGSDAICSGWRPKAPIRLFYANNDEQVVNANTDRCTTAFNLRPVLLPPHLFQGSIHLGTEVTGTTAALSWFSSLT</sequence>
<evidence type="ECO:0000313" key="2">
    <source>
        <dbReference type="Proteomes" id="UP000323505"/>
    </source>
</evidence>
<dbReference type="PIRSF" id="PIRSF029171">
    <property type="entry name" value="Esterase_LipA"/>
    <property type="match status" value="1"/>
</dbReference>
<keyword evidence="1" id="KW-0378">Hydrolase</keyword>